<dbReference type="NCBIfam" id="TIGR00045">
    <property type="entry name" value="glycerate kinase"/>
    <property type="match status" value="1"/>
</dbReference>
<dbReference type="Pfam" id="PF02595">
    <property type="entry name" value="Gly_kinase"/>
    <property type="match status" value="1"/>
</dbReference>
<comment type="similarity">
    <text evidence="1 4">Belongs to the glycerate kinase type-1 family.</text>
</comment>
<dbReference type="GO" id="GO:0031388">
    <property type="term" value="P:organic acid phosphorylation"/>
    <property type="evidence" value="ECO:0007669"/>
    <property type="project" value="UniProtKB-UniRule"/>
</dbReference>
<dbReference type="PANTHER" id="PTHR21599">
    <property type="entry name" value="GLYCERATE KINASE"/>
    <property type="match status" value="1"/>
</dbReference>
<gene>
    <name evidence="5" type="ORF">IV53_GL000122</name>
</gene>
<evidence type="ECO:0000256" key="1">
    <source>
        <dbReference type="ARBA" id="ARBA00006284"/>
    </source>
</evidence>
<evidence type="ECO:0008006" key="7">
    <source>
        <dbReference type="Google" id="ProtNLM"/>
    </source>
</evidence>
<evidence type="ECO:0000256" key="2">
    <source>
        <dbReference type="ARBA" id="ARBA00022679"/>
    </source>
</evidence>
<protein>
    <recommendedName>
        <fullName evidence="7">Glycerate kinase</fullName>
    </recommendedName>
</protein>
<dbReference type="PIRSF" id="PIRSF006078">
    <property type="entry name" value="GlxK"/>
    <property type="match status" value="1"/>
</dbReference>
<keyword evidence="6" id="KW-1185">Reference proteome</keyword>
<dbReference type="Proteomes" id="UP000051500">
    <property type="component" value="Unassembled WGS sequence"/>
</dbReference>
<dbReference type="InterPro" id="IPR018193">
    <property type="entry name" value="Glyc_kinase_flavodox-like_fold"/>
</dbReference>
<name>A0A0R2KR79_9LACO</name>
<dbReference type="GO" id="GO:0008887">
    <property type="term" value="F:glycerate kinase activity"/>
    <property type="evidence" value="ECO:0007669"/>
    <property type="project" value="UniProtKB-UniRule"/>
</dbReference>
<dbReference type="Gene3D" id="3.90.1510.10">
    <property type="entry name" value="Glycerate kinase, domain 2"/>
    <property type="match status" value="1"/>
</dbReference>
<comment type="caution">
    <text evidence="5">The sequence shown here is derived from an EMBL/GenBank/DDBJ whole genome shotgun (WGS) entry which is preliminary data.</text>
</comment>
<keyword evidence="2 4" id="KW-0808">Transferase</keyword>
<evidence type="ECO:0000256" key="3">
    <source>
        <dbReference type="ARBA" id="ARBA00022777"/>
    </source>
</evidence>
<dbReference type="InterPro" id="IPR036129">
    <property type="entry name" value="Glycerate_kinase_sf"/>
</dbReference>
<organism evidence="5 6">
    <name type="scientific">Ligilactobacillus ceti DSM 22408</name>
    <dbReference type="NCBI Taxonomy" id="1122146"/>
    <lineage>
        <taxon>Bacteria</taxon>
        <taxon>Bacillati</taxon>
        <taxon>Bacillota</taxon>
        <taxon>Bacilli</taxon>
        <taxon>Lactobacillales</taxon>
        <taxon>Lactobacillaceae</taxon>
        <taxon>Ligilactobacillus</taxon>
    </lineage>
</organism>
<dbReference type="PATRIC" id="fig|1122146.4.peg.124"/>
<evidence type="ECO:0000313" key="6">
    <source>
        <dbReference type="Proteomes" id="UP000051500"/>
    </source>
</evidence>
<evidence type="ECO:0000256" key="4">
    <source>
        <dbReference type="PIRNR" id="PIRNR006078"/>
    </source>
</evidence>
<keyword evidence="3 4" id="KW-0418">Kinase</keyword>
<proteinExistence type="inferred from homology"/>
<dbReference type="EMBL" id="JQBZ01000016">
    <property type="protein sequence ID" value="KRN89404.1"/>
    <property type="molecule type" value="Genomic_DNA"/>
</dbReference>
<dbReference type="eggNOG" id="COG1929">
    <property type="taxonomic scope" value="Bacteria"/>
</dbReference>
<dbReference type="InterPro" id="IPR018197">
    <property type="entry name" value="Glycerate_kinase_RE-like"/>
</dbReference>
<sequence>MVIKMKIVIAPDSFKGSLSAQQAAAIIQKAFQNHFTKAEILTVPLADGGEGTAQALVAATHGSFYEVEVLDAYHRPTKAQFGLLGDQKTAIIEMATASGIQFKPQPTQSILDATTYGTGQLVTAALDLGVKHLIIGLGGSATNDGGAGMAQALGIRFLDANQQELPFGGGYLTDLTTIDCTHLDPRLKDTTITLACDVTNPLLGSQGATQVFSSQKGANTQQQLILEQSLSNYATIIARQFHKNINIPGAGAAGGLAAGFLAFTPAKIASGIETVIAATDLKQHLKQADLVITGEGSIDYQTQFGKTPFGVLKATQEVAPNSPVIGLAGRLGSDLDTLYDLGFTAFFSITPQAMPLSEALATAPKNLQQTADNLARLIKSQQKPPL</sequence>
<dbReference type="AlphaFoldDB" id="A0A0R2KR79"/>
<dbReference type="InterPro" id="IPR004381">
    <property type="entry name" value="Glycerate_kinase"/>
</dbReference>
<dbReference type="SUPFAM" id="SSF110738">
    <property type="entry name" value="Glycerate kinase I"/>
    <property type="match status" value="1"/>
</dbReference>
<evidence type="ECO:0000313" key="5">
    <source>
        <dbReference type="EMBL" id="KRN89404.1"/>
    </source>
</evidence>
<accession>A0A0R2KR79</accession>
<dbReference type="PANTHER" id="PTHR21599:SF0">
    <property type="entry name" value="GLYCERATE KINASE"/>
    <property type="match status" value="1"/>
</dbReference>
<reference evidence="5 6" key="1">
    <citation type="journal article" date="2015" name="Genome Announc.">
        <title>Expanding the biotechnology potential of lactobacilli through comparative genomics of 213 strains and associated genera.</title>
        <authorList>
            <person name="Sun Z."/>
            <person name="Harris H.M."/>
            <person name="McCann A."/>
            <person name="Guo C."/>
            <person name="Argimon S."/>
            <person name="Zhang W."/>
            <person name="Yang X."/>
            <person name="Jeffery I.B."/>
            <person name="Cooney J.C."/>
            <person name="Kagawa T.F."/>
            <person name="Liu W."/>
            <person name="Song Y."/>
            <person name="Salvetti E."/>
            <person name="Wrobel A."/>
            <person name="Rasinkangas P."/>
            <person name="Parkhill J."/>
            <person name="Rea M.C."/>
            <person name="O'Sullivan O."/>
            <person name="Ritari J."/>
            <person name="Douillard F.P."/>
            <person name="Paul Ross R."/>
            <person name="Yang R."/>
            <person name="Briner A.E."/>
            <person name="Felis G.E."/>
            <person name="de Vos W.M."/>
            <person name="Barrangou R."/>
            <person name="Klaenhammer T.R."/>
            <person name="Caufield P.W."/>
            <person name="Cui Y."/>
            <person name="Zhang H."/>
            <person name="O'Toole P.W."/>
        </authorList>
    </citation>
    <scope>NUCLEOTIDE SEQUENCE [LARGE SCALE GENOMIC DNA]</scope>
    <source>
        <strain evidence="5 6">DSM 22408</strain>
    </source>
</reference>
<dbReference type="STRING" id="1122146.IV53_GL000122"/>
<dbReference type="Gene3D" id="3.40.50.10350">
    <property type="entry name" value="Glycerate kinase, domain 1"/>
    <property type="match status" value="1"/>
</dbReference>